<dbReference type="EMBL" id="CM004481">
    <property type="protein sequence ID" value="OCT65679.1"/>
    <property type="molecule type" value="Genomic_DNA"/>
</dbReference>
<evidence type="ECO:0008006" key="3">
    <source>
        <dbReference type="Google" id="ProtNLM"/>
    </source>
</evidence>
<name>A0A974C350_XENLA</name>
<dbReference type="AlphaFoldDB" id="A0A974C350"/>
<gene>
    <name evidence="1" type="ORF">XELAEV_18041915mg</name>
</gene>
<reference evidence="2" key="1">
    <citation type="journal article" date="2016" name="Nature">
        <title>Genome evolution in the allotetraploid frog Xenopus laevis.</title>
        <authorList>
            <person name="Session A.M."/>
            <person name="Uno Y."/>
            <person name="Kwon T."/>
            <person name="Chapman J.A."/>
            <person name="Toyoda A."/>
            <person name="Takahashi S."/>
            <person name="Fukui A."/>
            <person name="Hikosaka A."/>
            <person name="Suzuki A."/>
            <person name="Kondo M."/>
            <person name="van Heeringen S.J."/>
            <person name="Quigley I."/>
            <person name="Heinz S."/>
            <person name="Ogino H."/>
            <person name="Ochi H."/>
            <person name="Hellsten U."/>
            <person name="Lyons J.B."/>
            <person name="Simakov O."/>
            <person name="Putnam N."/>
            <person name="Stites J."/>
            <person name="Kuroki Y."/>
            <person name="Tanaka T."/>
            <person name="Michiue T."/>
            <person name="Watanabe M."/>
            <person name="Bogdanovic O."/>
            <person name="Lister R."/>
            <person name="Georgiou G."/>
            <person name="Paranjpe S.S."/>
            <person name="van Kruijsbergen I."/>
            <person name="Shu S."/>
            <person name="Carlson J."/>
            <person name="Kinoshita T."/>
            <person name="Ohta Y."/>
            <person name="Mawaribuchi S."/>
            <person name="Jenkins J."/>
            <person name="Grimwood J."/>
            <person name="Schmutz J."/>
            <person name="Mitros T."/>
            <person name="Mozaffari S.V."/>
            <person name="Suzuki Y."/>
            <person name="Haramoto Y."/>
            <person name="Yamamoto T.S."/>
            <person name="Takagi C."/>
            <person name="Heald R."/>
            <person name="Miller K."/>
            <person name="Haudenschild C."/>
            <person name="Kitzman J."/>
            <person name="Nakayama T."/>
            <person name="Izutsu Y."/>
            <person name="Robert J."/>
            <person name="Fortriede J."/>
            <person name="Burns K."/>
            <person name="Lotay V."/>
            <person name="Karimi K."/>
            <person name="Yasuoka Y."/>
            <person name="Dichmann D.S."/>
            <person name="Flajnik M.F."/>
            <person name="Houston D.W."/>
            <person name="Shendure J."/>
            <person name="DuPasquier L."/>
            <person name="Vize P.D."/>
            <person name="Zorn A.M."/>
            <person name="Ito M."/>
            <person name="Marcotte E.M."/>
            <person name="Wallingford J.B."/>
            <person name="Ito Y."/>
            <person name="Asashima M."/>
            <person name="Ueno N."/>
            <person name="Matsuda Y."/>
            <person name="Veenstra G.J."/>
            <person name="Fujiyama A."/>
            <person name="Harland R.M."/>
            <person name="Taira M."/>
            <person name="Rokhsar D.S."/>
        </authorList>
    </citation>
    <scope>NUCLEOTIDE SEQUENCE [LARGE SCALE GENOMIC DNA]</scope>
    <source>
        <strain evidence="2">J</strain>
    </source>
</reference>
<dbReference type="Proteomes" id="UP000694892">
    <property type="component" value="Chromosome 8S"/>
</dbReference>
<proteinExistence type="predicted"/>
<organism evidence="1 2">
    <name type="scientific">Xenopus laevis</name>
    <name type="common">African clawed frog</name>
    <dbReference type="NCBI Taxonomy" id="8355"/>
    <lineage>
        <taxon>Eukaryota</taxon>
        <taxon>Metazoa</taxon>
        <taxon>Chordata</taxon>
        <taxon>Craniata</taxon>
        <taxon>Vertebrata</taxon>
        <taxon>Euteleostomi</taxon>
        <taxon>Amphibia</taxon>
        <taxon>Batrachia</taxon>
        <taxon>Anura</taxon>
        <taxon>Pipoidea</taxon>
        <taxon>Pipidae</taxon>
        <taxon>Xenopodinae</taxon>
        <taxon>Xenopus</taxon>
        <taxon>Xenopus</taxon>
    </lineage>
</organism>
<evidence type="ECO:0000313" key="2">
    <source>
        <dbReference type="Proteomes" id="UP000694892"/>
    </source>
</evidence>
<protein>
    <recommendedName>
        <fullName evidence="3">GIY-YIG domain-containing protein</fullName>
    </recommendedName>
</protein>
<evidence type="ECO:0000313" key="1">
    <source>
        <dbReference type="EMBL" id="OCT65679.1"/>
    </source>
</evidence>
<accession>A0A974C350</accession>
<sequence>MAERELRFWILFVTTLDIHLKRVRKVVRKYWPILMTDPSTSKNVIYYLKCPCGKGYVGKNNRMLRLCINEHCSSIRNTQTKATSISQHWAECKHNVAQLRWQVLEVIKTNYVNVDKKLLQIASGSGS</sequence>